<feature type="compositionally biased region" description="Low complexity" evidence="1">
    <location>
        <begin position="17"/>
        <end position="31"/>
    </location>
</feature>
<evidence type="ECO:0000313" key="2">
    <source>
        <dbReference type="EMBL" id="TNN12032.1"/>
    </source>
</evidence>
<evidence type="ECO:0000256" key="1">
    <source>
        <dbReference type="SAM" id="MobiDB-lite"/>
    </source>
</evidence>
<protein>
    <submittedName>
        <fullName evidence="2">Putative guanine-nucleotide-exchange-factor</fullName>
    </submittedName>
</protein>
<reference evidence="2 3" key="1">
    <citation type="submission" date="2019-03" db="EMBL/GenBank/DDBJ databases">
        <title>An improved genome assembly of the fluke Schistosoma japonicum.</title>
        <authorList>
            <person name="Hu W."/>
            <person name="Luo F."/>
            <person name="Yin M."/>
            <person name="Mo X."/>
            <person name="Sun C."/>
            <person name="Wu Q."/>
            <person name="Zhu B."/>
            <person name="Xiang M."/>
            <person name="Wang J."/>
            <person name="Wang Y."/>
            <person name="Zhang T."/>
            <person name="Xu B."/>
            <person name="Zheng H."/>
            <person name="Feng Z."/>
        </authorList>
    </citation>
    <scope>NUCLEOTIDE SEQUENCE [LARGE SCALE GENOMIC DNA]</scope>
    <source>
        <strain evidence="2">HuSjv2</strain>
        <tissue evidence="2">Worms</tissue>
    </source>
</reference>
<gene>
    <name evidence="2" type="ORF">EWB00_004139</name>
</gene>
<comment type="caution">
    <text evidence="2">The sequence shown here is derived from an EMBL/GenBank/DDBJ whole genome shotgun (WGS) entry which is preliminary data.</text>
</comment>
<name>A0A4Z2D6B3_SCHJA</name>
<feature type="region of interest" description="Disordered" evidence="1">
    <location>
        <begin position="70"/>
        <end position="98"/>
    </location>
</feature>
<dbReference type="EMBL" id="SKCS01000273">
    <property type="protein sequence ID" value="TNN12032.1"/>
    <property type="molecule type" value="Genomic_DNA"/>
</dbReference>
<organism evidence="2 3">
    <name type="scientific">Schistosoma japonicum</name>
    <name type="common">Blood fluke</name>
    <dbReference type="NCBI Taxonomy" id="6182"/>
    <lineage>
        <taxon>Eukaryota</taxon>
        <taxon>Metazoa</taxon>
        <taxon>Spiralia</taxon>
        <taxon>Lophotrochozoa</taxon>
        <taxon>Platyhelminthes</taxon>
        <taxon>Trematoda</taxon>
        <taxon>Digenea</taxon>
        <taxon>Strigeidida</taxon>
        <taxon>Schistosomatoidea</taxon>
        <taxon>Schistosomatidae</taxon>
        <taxon>Schistosoma</taxon>
    </lineage>
</organism>
<dbReference type="Proteomes" id="UP000311919">
    <property type="component" value="Unassembled WGS sequence"/>
</dbReference>
<keyword evidence="3" id="KW-1185">Reference proteome</keyword>
<dbReference type="STRING" id="6182.A0A4Z2D6B3"/>
<feature type="region of interest" description="Disordered" evidence="1">
    <location>
        <begin position="1"/>
        <end position="35"/>
    </location>
</feature>
<dbReference type="PROSITE" id="PS50096">
    <property type="entry name" value="IQ"/>
    <property type="match status" value="1"/>
</dbReference>
<accession>A0A4Z2D6B3</accession>
<sequence>MYGKSENTDNATVYRVSPLSSKSLSSSPSSKKSNRTIVSAKKIHAPLSNEIFPIQPQIATLCNNDDNDDIVNNNNSHYNASQTVSREKKEKTTRRDKSRKFNSSRLFCCCNCKKSKLAKNSYFFTRPGDNNNGFDNNITGNRQNLVTESLETEFDYLDNSDEATLRLKDSYRSYEERQKYKSIIHDAPLYQIYTEKASISESKYDARRLLGE</sequence>
<dbReference type="AlphaFoldDB" id="A0A4Z2D6B3"/>
<evidence type="ECO:0000313" key="3">
    <source>
        <dbReference type="Proteomes" id="UP000311919"/>
    </source>
</evidence>
<proteinExistence type="predicted"/>
<feature type="compositionally biased region" description="Basic and acidic residues" evidence="1">
    <location>
        <begin position="85"/>
        <end position="95"/>
    </location>
</feature>